<proteinExistence type="inferred from homology"/>
<dbReference type="Gene3D" id="3.40.50.720">
    <property type="entry name" value="NAD(P)-binding Rossmann-like Domain"/>
    <property type="match status" value="1"/>
</dbReference>
<evidence type="ECO:0000256" key="8">
    <source>
        <dbReference type="ARBA" id="ARBA00023235"/>
    </source>
</evidence>
<evidence type="ECO:0000313" key="13">
    <source>
        <dbReference type="Proteomes" id="UP000269669"/>
    </source>
</evidence>
<dbReference type="GO" id="GO:0033499">
    <property type="term" value="P:galactose catabolic process via UDP-galactose, Leloir pathway"/>
    <property type="evidence" value="ECO:0007669"/>
    <property type="project" value="TreeGrafter"/>
</dbReference>
<evidence type="ECO:0000256" key="2">
    <source>
        <dbReference type="ARBA" id="ARBA00001911"/>
    </source>
</evidence>
<evidence type="ECO:0000256" key="3">
    <source>
        <dbReference type="ARBA" id="ARBA00004947"/>
    </source>
</evidence>
<dbReference type="InterPro" id="IPR005886">
    <property type="entry name" value="UDP_G4E"/>
</dbReference>
<evidence type="ECO:0000256" key="9">
    <source>
        <dbReference type="ARBA" id="ARBA00023277"/>
    </source>
</evidence>
<dbReference type="RefSeq" id="WP_125484653.1">
    <property type="nucleotide sequence ID" value="NZ_RSDW01000001.1"/>
</dbReference>
<dbReference type="EMBL" id="RSDW01000001">
    <property type="protein sequence ID" value="RSL15978.1"/>
    <property type="molecule type" value="Genomic_DNA"/>
</dbReference>
<feature type="domain" description="NAD-dependent epimerase/dehydratase" evidence="11">
    <location>
        <begin position="3"/>
        <end position="249"/>
    </location>
</feature>
<comment type="catalytic activity">
    <reaction evidence="1 10">
        <text>UDP-alpha-D-glucose = UDP-alpha-D-galactose</text>
        <dbReference type="Rhea" id="RHEA:22168"/>
        <dbReference type="ChEBI" id="CHEBI:58885"/>
        <dbReference type="ChEBI" id="CHEBI:66914"/>
        <dbReference type="EC" id="5.1.3.2"/>
    </reaction>
</comment>
<dbReference type="NCBIfam" id="TIGR01179">
    <property type="entry name" value="galE"/>
    <property type="match status" value="1"/>
</dbReference>
<dbReference type="AlphaFoldDB" id="A0A428MGF8"/>
<dbReference type="InterPro" id="IPR001509">
    <property type="entry name" value="Epimerase_deHydtase"/>
</dbReference>
<evidence type="ECO:0000256" key="1">
    <source>
        <dbReference type="ARBA" id="ARBA00000083"/>
    </source>
</evidence>
<dbReference type="SUPFAM" id="SSF51735">
    <property type="entry name" value="NAD(P)-binding Rossmann-fold domains"/>
    <property type="match status" value="1"/>
</dbReference>
<keyword evidence="7 10" id="KW-0520">NAD</keyword>
<protein>
    <recommendedName>
        <fullName evidence="6 10">UDP-glucose 4-epimerase</fullName>
        <ecNumber evidence="5 10">5.1.3.2</ecNumber>
    </recommendedName>
</protein>
<evidence type="ECO:0000256" key="10">
    <source>
        <dbReference type="RuleBase" id="RU366046"/>
    </source>
</evidence>
<evidence type="ECO:0000313" key="12">
    <source>
        <dbReference type="EMBL" id="RSL15978.1"/>
    </source>
</evidence>
<dbReference type="Pfam" id="PF01370">
    <property type="entry name" value="Epimerase"/>
    <property type="match status" value="1"/>
</dbReference>
<comment type="caution">
    <text evidence="12">The sequence shown here is derived from an EMBL/GenBank/DDBJ whole genome shotgun (WGS) entry which is preliminary data.</text>
</comment>
<keyword evidence="8 10" id="KW-0413">Isomerase</keyword>
<dbReference type="CDD" id="cd05247">
    <property type="entry name" value="UDP_G4E_1_SDR_e"/>
    <property type="match status" value="1"/>
</dbReference>
<evidence type="ECO:0000256" key="6">
    <source>
        <dbReference type="ARBA" id="ARBA00018569"/>
    </source>
</evidence>
<organism evidence="12 13">
    <name type="scientific">Edaphobacter aggregans</name>
    <dbReference type="NCBI Taxonomy" id="570835"/>
    <lineage>
        <taxon>Bacteria</taxon>
        <taxon>Pseudomonadati</taxon>
        <taxon>Acidobacteriota</taxon>
        <taxon>Terriglobia</taxon>
        <taxon>Terriglobales</taxon>
        <taxon>Acidobacteriaceae</taxon>
        <taxon>Edaphobacter</taxon>
    </lineage>
</organism>
<dbReference type="EC" id="5.1.3.2" evidence="5 10"/>
<dbReference type="PANTHER" id="PTHR43725:SF53">
    <property type="entry name" value="UDP-ARABINOSE 4-EPIMERASE 1"/>
    <property type="match status" value="1"/>
</dbReference>
<comment type="similarity">
    <text evidence="4 10">Belongs to the NAD(P)-dependent epimerase/dehydratase family.</text>
</comment>
<evidence type="ECO:0000259" key="11">
    <source>
        <dbReference type="Pfam" id="PF01370"/>
    </source>
</evidence>
<comment type="pathway">
    <text evidence="3 10">Carbohydrate metabolism; galactose metabolism.</text>
</comment>
<dbReference type="GO" id="GO:0003978">
    <property type="term" value="F:UDP-glucose 4-epimerase activity"/>
    <property type="evidence" value="ECO:0007669"/>
    <property type="project" value="UniProtKB-UniRule"/>
</dbReference>
<keyword evidence="13" id="KW-1185">Reference proteome</keyword>
<sequence length="322" mass="35661">MNILVTGGAGYIGGTVCRMLLGGDHSVTVLDNLCHSKRLAVADGVKFVEGDLADRALVEKTLQEGKFDGVMHFAALIEAGESMQRPEIYFRNNTASTLTLLEAMLATGHDKLVFSSTAACYGDPEKIPILEDAKLAPTNPYGESKLLVEYMLRWMNQIHGFRYASLRYFNVAGAIEGYGEAHEPESHLIPLILDVAMGRRASIKIFGQDYPTKDGTCVRDYIHVQDLADAHLLALGALKEKSRLIYNIGTGQGFTVREVIESVQRVTGRPIAVEECPRRLGDPVVLVASSEKIKAELGWRPKFPELDQIILSAWEWHKKRYS</sequence>
<evidence type="ECO:0000256" key="7">
    <source>
        <dbReference type="ARBA" id="ARBA00023027"/>
    </source>
</evidence>
<dbReference type="InterPro" id="IPR036291">
    <property type="entry name" value="NAD(P)-bd_dom_sf"/>
</dbReference>
<dbReference type="Gene3D" id="3.90.25.10">
    <property type="entry name" value="UDP-galactose 4-epimerase, domain 1"/>
    <property type="match status" value="1"/>
</dbReference>
<name>A0A428MGF8_9BACT</name>
<keyword evidence="9 10" id="KW-0119">Carbohydrate metabolism</keyword>
<dbReference type="Proteomes" id="UP000269669">
    <property type="component" value="Unassembled WGS sequence"/>
</dbReference>
<comment type="subunit">
    <text evidence="10">Homodimer.</text>
</comment>
<dbReference type="OrthoDB" id="9811743at2"/>
<gene>
    <name evidence="12" type="ORF">EDE15_1484</name>
</gene>
<accession>A0A428MGF8</accession>
<dbReference type="PANTHER" id="PTHR43725">
    <property type="entry name" value="UDP-GLUCOSE 4-EPIMERASE"/>
    <property type="match status" value="1"/>
</dbReference>
<evidence type="ECO:0000256" key="5">
    <source>
        <dbReference type="ARBA" id="ARBA00013189"/>
    </source>
</evidence>
<dbReference type="UniPathway" id="UPA00214"/>
<reference evidence="12 13" key="1">
    <citation type="submission" date="2018-12" db="EMBL/GenBank/DDBJ databases">
        <title>Sequencing of bacterial isolates from soil warming experiment in Harvard Forest, Massachusetts, USA.</title>
        <authorList>
            <person name="Deangelis K."/>
        </authorList>
    </citation>
    <scope>NUCLEOTIDE SEQUENCE [LARGE SCALE GENOMIC DNA]</scope>
    <source>
        <strain evidence="12 13">EB153</strain>
    </source>
</reference>
<comment type="cofactor">
    <cofactor evidence="2 10">
        <name>NAD(+)</name>
        <dbReference type="ChEBI" id="CHEBI:57540"/>
    </cofactor>
</comment>
<evidence type="ECO:0000256" key="4">
    <source>
        <dbReference type="ARBA" id="ARBA00007637"/>
    </source>
</evidence>